<evidence type="ECO:0000256" key="3">
    <source>
        <dbReference type="SAM" id="Coils"/>
    </source>
</evidence>
<dbReference type="EMBL" id="OUNR01000017">
    <property type="protein sequence ID" value="SPP65657.1"/>
    <property type="molecule type" value="Genomic_DNA"/>
</dbReference>
<dbReference type="GO" id="GO:0005829">
    <property type="term" value="C:cytosol"/>
    <property type="evidence" value="ECO:0007669"/>
    <property type="project" value="TreeGrafter"/>
</dbReference>
<dbReference type="GO" id="GO:0051082">
    <property type="term" value="F:unfolded protein binding"/>
    <property type="evidence" value="ECO:0007669"/>
    <property type="project" value="InterPro"/>
</dbReference>
<keyword evidence="3" id="KW-0175">Coiled coil</keyword>
<proteinExistence type="inferred from homology"/>
<dbReference type="InterPro" id="IPR024930">
    <property type="entry name" value="Skp_dom_sf"/>
</dbReference>
<feature type="signal peptide" evidence="4">
    <location>
        <begin position="1"/>
        <end position="25"/>
    </location>
</feature>
<evidence type="ECO:0000256" key="1">
    <source>
        <dbReference type="ARBA" id="ARBA00009091"/>
    </source>
</evidence>
<comment type="similarity">
    <text evidence="1">Belongs to the Skp family.</text>
</comment>
<feature type="coiled-coil region" evidence="3">
    <location>
        <begin position="71"/>
        <end position="121"/>
    </location>
</feature>
<evidence type="ECO:0000313" key="5">
    <source>
        <dbReference type="EMBL" id="SPP65657.1"/>
    </source>
</evidence>
<evidence type="ECO:0000313" key="6">
    <source>
        <dbReference type="Proteomes" id="UP000248168"/>
    </source>
</evidence>
<reference evidence="6" key="1">
    <citation type="submission" date="2018-04" db="EMBL/GenBank/DDBJ databases">
        <authorList>
            <person name="Lucker S."/>
            <person name="Sakoula D."/>
        </authorList>
    </citation>
    <scope>NUCLEOTIDE SEQUENCE [LARGE SCALE GENOMIC DNA]</scope>
</reference>
<dbReference type="SUPFAM" id="SSF111384">
    <property type="entry name" value="OmpH-like"/>
    <property type="match status" value="1"/>
</dbReference>
<dbReference type="Proteomes" id="UP000248168">
    <property type="component" value="Unassembled WGS sequence"/>
</dbReference>
<dbReference type="RefSeq" id="WP_121989913.1">
    <property type="nucleotide sequence ID" value="NZ_OUNR01000017.1"/>
</dbReference>
<feature type="chain" id="PRO_5016435585" evidence="4">
    <location>
        <begin position="26"/>
        <end position="180"/>
    </location>
</feature>
<accession>A0A330L6Y1</accession>
<protein>
    <submittedName>
        <fullName evidence="5">Putative Outer membrane chaperone Skp</fullName>
    </submittedName>
</protein>
<gene>
    <name evidence="5" type="ORF">NITLEN_40130</name>
</gene>
<dbReference type="GO" id="GO:0050821">
    <property type="term" value="P:protein stabilization"/>
    <property type="evidence" value="ECO:0007669"/>
    <property type="project" value="TreeGrafter"/>
</dbReference>
<organism evidence="5 6">
    <name type="scientific">Nitrospira lenta</name>
    <dbReference type="NCBI Taxonomy" id="1436998"/>
    <lineage>
        <taxon>Bacteria</taxon>
        <taxon>Pseudomonadati</taxon>
        <taxon>Nitrospirota</taxon>
        <taxon>Nitrospiria</taxon>
        <taxon>Nitrospirales</taxon>
        <taxon>Nitrospiraceae</taxon>
        <taxon>Nitrospira</taxon>
    </lineage>
</organism>
<dbReference type="InterPro" id="IPR005632">
    <property type="entry name" value="Chaperone_Skp"/>
</dbReference>
<dbReference type="OrthoDB" id="9784172at2"/>
<name>A0A330L6Y1_9BACT</name>
<keyword evidence="2 4" id="KW-0732">Signal</keyword>
<evidence type="ECO:0000256" key="4">
    <source>
        <dbReference type="SAM" id="SignalP"/>
    </source>
</evidence>
<dbReference type="PANTHER" id="PTHR35089">
    <property type="entry name" value="CHAPERONE PROTEIN SKP"/>
    <property type="match status" value="1"/>
</dbReference>
<evidence type="ECO:0000256" key="2">
    <source>
        <dbReference type="ARBA" id="ARBA00022729"/>
    </source>
</evidence>
<dbReference type="Gene3D" id="3.30.910.20">
    <property type="entry name" value="Skp domain"/>
    <property type="match status" value="1"/>
</dbReference>
<dbReference type="SMART" id="SM00935">
    <property type="entry name" value="OmpH"/>
    <property type="match status" value="1"/>
</dbReference>
<dbReference type="AlphaFoldDB" id="A0A330L6Y1"/>
<dbReference type="InParanoid" id="A0A330L6Y1"/>
<sequence length="180" mass="20469">MKRQRVIGMLGVLAASLWFTHAAVAAEAFKVGVMDQQAVMEKSTAGKRALEEMKSYSLTRQKIVNADDQELKDLELSMQDSSSKLSEAMKQEKQEQFRTKLEAYQRRLADFNREVQQKQREMVTEYAKKIAAAAQVVAQKEGFHAILDKGSDAMVRIVLYHQPALDVTDRIVKEFDSQNK</sequence>
<dbReference type="PANTHER" id="PTHR35089:SF1">
    <property type="entry name" value="CHAPERONE PROTEIN SKP"/>
    <property type="match status" value="1"/>
</dbReference>
<dbReference type="Pfam" id="PF03938">
    <property type="entry name" value="OmpH"/>
    <property type="match status" value="1"/>
</dbReference>
<keyword evidence="6" id="KW-1185">Reference proteome</keyword>